<dbReference type="EMBL" id="JABFDB010000008">
    <property type="protein sequence ID" value="NYZ20514.1"/>
    <property type="molecule type" value="Genomic_DNA"/>
</dbReference>
<gene>
    <name evidence="1" type="ORF">HND93_12395</name>
</gene>
<organism evidence="1 2">
    <name type="scientific">Azospirillum oleiclasticum</name>
    <dbReference type="NCBI Taxonomy" id="2735135"/>
    <lineage>
        <taxon>Bacteria</taxon>
        <taxon>Pseudomonadati</taxon>
        <taxon>Pseudomonadota</taxon>
        <taxon>Alphaproteobacteria</taxon>
        <taxon>Rhodospirillales</taxon>
        <taxon>Azospirillaceae</taxon>
        <taxon>Azospirillum</taxon>
    </lineage>
</organism>
<dbReference type="Proteomes" id="UP000584642">
    <property type="component" value="Unassembled WGS sequence"/>
</dbReference>
<keyword evidence="2" id="KW-1185">Reference proteome</keyword>
<reference evidence="1 2" key="1">
    <citation type="submission" date="2020-05" db="EMBL/GenBank/DDBJ databases">
        <title>Azospirillum oleiclasticum sp. nov, a nitrogen-fixing and heavy crude oil-emulsifying bacterium isolated from the crude oil of Yumen Oilfield.</title>
        <authorList>
            <person name="Wu D."/>
            <person name="Cai M."/>
            <person name="Zhang X."/>
        </authorList>
    </citation>
    <scope>NUCLEOTIDE SEQUENCE [LARGE SCALE GENOMIC DNA]</scope>
    <source>
        <strain evidence="1 2">ROY-1-1-2</strain>
    </source>
</reference>
<dbReference type="RefSeq" id="WP_180282291.1">
    <property type="nucleotide sequence ID" value="NZ_JABFDB010000008.1"/>
</dbReference>
<evidence type="ECO:0000313" key="1">
    <source>
        <dbReference type="EMBL" id="NYZ20514.1"/>
    </source>
</evidence>
<accession>A0ABX2T8K1</accession>
<protein>
    <submittedName>
        <fullName evidence="1">Uncharacterized protein</fullName>
    </submittedName>
</protein>
<name>A0ABX2T8K1_9PROT</name>
<comment type="caution">
    <text evidence="1">The sequence shown here is derived from an EMBL/GenBank/DDBJ whole genome shotgun (WGS) entry which is preliminary data.</text>
</comment>
<evidence type="ECO:0000313" key="2">
    <source>
        <dbReference type="Proteomes" id="UP000584642"/>
    </source>
</evidence>
<sequence>MKRTPPSLPVVREALRIARMLDAPERSDALVRAFALQHGIKPHREDMLRLLRPALERVYLPALEAWMAAVLRDTESAPDLITLADAYAALRPVVAGGARPGGGLPLPVVLADAVLHRADRSSEALRTALESRDFPDLSALSYDLLRLEGLRWVVETLGDRKLAEELAYRSRRVARVALRQATATVDAFLIGRDLLTLYDNASVVAQVDNLLVVVLRLLDALAAEEEERTAFVETADQQAFDTFARALGQLSETLLTMLEKAAARPERGGTFFRSLIRQAGCVQRLCAALRAPLRPARVEAIQEGLERRLAALETTVAAALARAEAENSPALPAARVQAEELAAVLRGIAPATG</sequence>
<proteinExistence type="predicted"/>